<feature type="coiled-coil region" evidence="1">
    <location>
        <begin position="90"/>
        <end position="124"/>
    </location>
</feature>
<evidence type="ECO:0000313" key="5">
    <source>
        <dbReference type="Proteomes" id="UP001304847"/>
    </source>
</evidence>
<sequence length="459" mass="49697">MSRIQEFLKKKPVRMGLMGVTFITVLAVAQTALNWNEEAPVAKKVRRDLVESNVFDTGALEKVDTDMAQATYDQQKKELMNIKRDTQRMSEGQKKDLDKVLQKMTELQRQVADQNQVISVLTRNNQQINANINDPRITRARETGVTGENGGSGPVVQGPGAALTPQYQNVSRARGRETNGMIRTVSQTSITNIKKTGEVEETPIVVQYVERDPSGKVKPSSAQQAAIEKNPKNPEIEKKKRDMVKQKAKTYIPAGSIISGVMLNGVDAPTALSKNASPLPTTIRVKLDVLMPNSYNADLADCFVIGSVTGDLASERVYIRSVTMSCINERGESLETGMIGYAVSDYDGRNGIRGTVVSRAGKALIATFGASFLSAVAEATKPQAIPTLDQNPGETTTFQTPDMTDVGKSGAMGGLSGGADRLAQYAISIAEQQWPVIEISPGTPVTFFLEKGMSLPVVE</sequence>
<dbReference type="CDD" id="cd16430">
    <property type="entry name" value="TraB"/>
    <property type="match status" value="1"/>
</dbReference>
<dbReference type="EMBL" id="CP068231">
    <property type="protein sequence ID" value="QQX12747.1"/>
    <property type="molecule type" value="Genomic_DNA"/>
</dbReference>
<feature type="compositionally biased region" description="Polar residues" evidence="2">
    <location>
        <begin position="388"/>
        <end position="402"/>
    </location>
</feature>
<dbReference type="InterPro" id="IPR005498">
    <property type="entry name" value="T4SS_VirB10/TraB/TrbI"/>
</dbReference>
<accession>A0A7U0LDT3</accession>
<feature type="region of interest" description="Disordered" evidence="2">
    <location>
        <begin position="385"/>
        <end position="405"/>
    </location>
</feature>
<dbReference type="Pfam" id="PF03743">
    <property type="entry name" value="TrbI"/>
    <property type="match status" value="1"/>
</dbReference>
<proteinExistence type="predicted"/>
<evidence type="ECO:0000313" key="3">
    <source>
        <dbReference type="EMBL" id="MEA9434693.1"/>
    </source>
</evidence>
<gene>
    <name evidence="4" type="ORF">JC965_26860</name>
    <name evidence="3" type="ORF">VCX44_02410</name>
</gene>
<reference evidence="4" key="1">
    <citation type="submission" date="2021-01" db="EMBL/GenBank/DDBJ databases">
        <title>GES Beta-lactamases isolated from hospital effluents in Brazil.</title>
        <authorList>
            <person name="Conte D."/>
            <person name="Mesa D."/>
            <person name="Palmeiro J.K."/>
            <person name="Dalla-Costa L.M."/>
        </authorList>
    </citation>
    <scope>NUCLEOTIDE SEQUENCE [LARGE SCALE GENOMIC DNA]</scope>
    <source>
        <strain evidence="4">Aero21</strain>
        <plasmid evidence="4">p1</plasmid>
    </source>
</reference>
<dbReference type="RefSeq" id="WP_202155002.1">
    <property type="nucleotide sequence ID" value="NZ_JAYGOJ010000006.1"/>
</dbReference>
<reference evidence="3 5" key="2">
    <citation type="submission" date="2023-12" db="EMBL/GenBank/DDBJ databases">
        <title>Characterization of antibiotic resistance in Aeromonas spp. in hospital effluent.</title>
        <authorList>
            <person name="Negoseki B.R.S."/>
            <person name="Krul D."/>
            <person name="Siqueira A.C."/>
            <person name="Almeida M."/>
            <person name="Mesa D."/>
            <person name="Conte D."/>
            <person name="Dalla-Costa L.M."/>
        </authorList>
    </citation>
    <scope>NUCLEOTIDE SEQUENCE [LARGE SCALE GENOMIC DNA]</scope>
    <source>
        <strain evidence="3 5">36v</strain>
    </source>
</reference>
<name>A0A7U0LDT3_AERCA</name>
<keyword evidence="4" id="KW-0614">Plasmid</keyword>
<evidence type="ECO:0000256" key="2">
    <source>
        <dbReference type="SAM" id="MobiDB-lite"/>
    </source>
</evidence>
<geneLocation type="plasmid" evidence="4">
    <name>p1</name>
</geneLocation>
<dbReference type="AlphaFoldDB" id="A0A7U0LDT3"/>
<keyword evidence="1" id="KW-0175">Coiled coil</keyword>
<evidence type="ECO:0000256" key="1">
    <source>
        <dbReference type="SAM" id="Coils"/>
    </source>
</evidence>
<organism evidence="4">
    <name type="scientific">Aeromonas caviae</name>
    <name type="common">Aeromonas punctata</name>
    <dbReference type="NCBI Taxonomy" id="648"/>
    <lineage>
        <taxon>Bacteria</taxon>
        <taxon>Pseudomonadati</taxon>
        <taxon>Pseudomonadota</taxon>
        <taxon>Gammaproteobacteria</taxon>
        <taxon>Aeromonadales</taxon>
        <taxon>Aeromonadaceae</taxon>
        <taxon>Aeromonas</taxon>
    </lineage>
</organism>
<dbReference type="EMBL" id="JAYGOJ010000006">
    <property type="protein sequence ID" value="MEA9434693.1"/>
    <property type="molecule type" value="Genomic_DNA"/>
</dbReference>
<evidence type="ECO:0000313" key="4">
    <source>
        <dbReference type="EMBL" id="QQX12747.1"/>
    </source>
</evidence>
<keyword evidence="5" id="KW-1185">Reference proteome</keyword>
<dbReference type="Proteomes" id="UP001304847">
    <property type="component" value="Unassembled WGS sequence"/>
</dbReference>
<protein>
    <submittedName>
        <fullName evidence="3">TrbI/VirB10 family protein</fullName>
    </submittedName>
</protein>